<name>A0ABT4JWQ6_9GAMM</name>
<keyword evidence="1" id="KW-0472">Membrane</keyword>
<feature type="transmembrane region" description="Helical" evidence="1">
    <location>
        <begin position="12"/>
        <end position="29"/>
    </location>
</feature>
<gene>
    <name evidence="3" type="ORF">O1D97_14650</name>
</gene>
<keyword evidence="1" id="KW-0812">Transmembrane</keyword>
<dbReference type="Gene3D" id="3.40.50.410">
    <property type="entry name" value="von Willebrand factor, type A domain"/>
    <property type="match status" value="1"/>
</dbReference>
<dbReference type="InterPro" id="IPR036465">
    <property type="entry name" value="vWFA_dom_sf"/>
</dbReference>
<feature type="domain" description="VWFA" evidence="2">
    <location>
        <begin position="93"/>
        <end position="292"/>
    </location>
</feature>
<dbReference type="EMBL" id="JAPUBN010000019">
    <property type="protein sequence ID" value="MCZ2722814.1"/>
    <property type="molecule type" value="Genomic_DNA"/>
</dbReference>
<evidence type="ECO:0000259" key="2">
    <source>
        <dbReference type="PROSITE" id="PS50234"/>
    </source>
</evidence>
<organism evidence="3 4">
    <name type="scientific">Marinomonas phaeophyticola</name>
    <dbReference type="NCBI Taxonomy" id="3004091"/>
    <lineage>
        <taxon>Bacteria</taxon>
        <taxon>Pseudomonadati</taxon>
        <taxon>Pseudomonadota</taxon>
        <taxon>Gammaproteobacteria</taxon>
        <taxon>Oceanospirillales</taxon>
        <taxon>Oceanospirillaceae</taxon>
        <taxon>Marinomonas</taxon>
    </lineage>
</organism>
<comment type="caution">
    <text evidence="3">The sequence shown here is derived from an EMBL/GenBank/DDBJ whole genome shotgun (WGS) entry which is preliminary data.</text>
</comment>
<dbReference type="PANTHER" id="PTHR22550:SF14">
    <property type="entry name" value="VWFA DOMAIN-CONTAINING PROTEIN"/>
    <property type="match status" value="1"/>
</dbReference>
<proteinExistence type="predicted"/>
<dbReference type="Pfam" id="PF13519">
    <property type="entry name" value="VWA_2"/>
    <property type="match status" value="1"/>
</dbReference>
<evidence type="ECO:0000313" key="4">
    <source>
        <dbReference type="Proteomes" id="UP001149719"/>
    </source>
</evidence>
<feature type="transmembrane region" description="Helical" evidence="1">
    <location>
        <begin position="308"/>
        <end position="331"/>
    </location>
</feature>
<evidence type="ECO:0000256" key="1">
    <source>
        <dbReference type="SAM" id="Phobius"/>
    </source>
</evidence>
<dbReference type="InterPro" id="IPR002035">
    <property type="entry name" value="VWF_A"/>
</dbReference>
<reference evidence="3" key="1">
    <citation type="submission" date="2022-12" db="EMBL/GenBank/DDBJ databases">
        <title>Marinomonas 15G1-11 sp. nov, isolated from marine algae.</title>
        <authorList>
            <person name="Butt M."/>
            <person name="Choi D.G."/>
            <person name="Kim J.M."/>
            <person name="Lee J.K."/>
            <person name="Baek J.H."/>
            <person name="Jeon C.O."/>
        </authorList>
    </citation>
    <scope>NUCLEOTIDE SEQUENCE</scope>
    <source>
        <strain evidence="3">15G1-11</strain>
    </source>
</reference>
<accession>A0ABT4JWQ6</accession>
<sequence>MELLPGLYFTRPTWLLLIPFTLLCVILFTKHGSRGTQLKKFIDPKLLPFLTKPSIGKNTSKWLGLLSLCLAIIGLSGISWEKQPQPTYTSNAKTILLIDQSISLYATDIKPNRLTRLKQKLQDIINTITEGEIAMVAFAGDAYTISPFSADKSTLTHFLLALDPLIMPLYGSNLLAGVQTSLSLLENNPSPAHLIIVTDSINSNEIIEIPKLTKLNSLQVSIIGVGSQQGGEIVLPDGSHLRKNNKTVKPPLPVSSLIDLASTLNGQYFDSQLTDKDIQSIVNNQQSTQKTLRESNALSNIWVEKGHWLLMPFLIWLLIQFRPGAYLLLIINLSSYPLTVLHHR</sequence>
<feature type="transmembrane region" description="Helical" evidence="1">
    <location>
        <begin position="62"/>
        <end position="80"/>
    </location>
</feature>
<protein>
    <submittedName>
        <fullName evidence="3">VWA domain-containing protein</fullName>
    </submittedName>
</protein>
<evidence type="ECO:0000313" key="3">
    <source>
        <dbReference type="EMBL" id="MCZ2722814.1"/>
    </source>
</evidence>
<dbReference type="SUPFAM" id="SSF53300">
    <property type="entry name" value="vWA-like"/>
    <property type="match status" value="1"/>
</dbReference>
<keyword evidence="4" id="KW-1185">Reference proteome</keyword>
<dbReference type="SMART" id="SM00327">
    <property type="entry name" value="VWA"/>
    <property type="match status" value="1"/>
</dbReference>
<dbReference type="RefSeq" id="WP_269126758.1">
    <property type="nucleotide sequence ID" value="NZ_JAPUBN010000019.1"/>
</dbReference>
<keyword evidence="1" id="KW-1133">Transmembrane helix</keyword>
<dbReference type="InterPro" id="IPR050768">
    <property type="entry name" value="UPF0353/GerABKA_families"/>
</dbReference>
<dbReference type="PROSITE" id="PS50234">
    <property type="entry name" value="VWFA"/>
    <property type="match status" value="1"/>
</dbReference>
<dbReference type="Proteomes" id="UP001149719">
    <property type="component" value="Unassembled WGS sequence"/>
</dbReference>
<dbReference type="PANTHER" id="PTHR22550">
    <property type="entry name" value="SPORE GERMINATION PROTEIN"/>
    <property type="match status" value="1"/>
</dbReference>